<dbReference type="InterPro" id="IPR031041">
    <property type="entry name" value="Lept_O_ant_chp1"/>
</dbReference>
<protein>
    <submittedName>
        <fullName evidence="1">Unannotated protein</fullName>
    </submittedName>
</protein>
<evidence type="ECO:0000313" key="1">
    <source>
        <dbReference type="EMBL" id="CAB4983009.1"/>
    </source>
</evidence>
<dbReference type="EMBL" id="CAFBOT010000021">
    <property type="protein sequence ID" value="CAB4983009.1"/>
    <property type="molecule type" value="Genomic_DNA"/>
</dbReference>
<accession>A0A6J7MXC2</accession>
<dbReference type="AlphaFoldDB" id="A0A6J7MXC2"/>
<proteinExistence type="predicted"/>
<organism evidence="1">
    <name type="scientific">freshwater metagenome</name>
    <dbReference type="NCBI Taxonomy" id="449393"/>
    <lineage>
        <taxon>unclassified sequences</taxon>
        <taxon>metagenomes</taxon>
        <taxon>ecological metagenomes</taxon>
    </lineage>
</organism>
<name>A0A6J7MXC2_9ZZZZ</name>
<dbReference type="NCBIfam" id="TIGR04441">
    <property type="entry name" value="lept_O_ant_chp1"/>
    <property type="match status" value="1"/>
</dbReference>
<sequence length="372" mass="41804">MIYPQGKSSDILLRYLDPAEVVVIDPWSTKLNVPALILTLMRGGRKRFDYLQATIALIKPKFVITTTDNDMLFYRLKESLPNSITIAIQNGLRGNYSSIPNGGFFDEVQRRPQLCADYIVAFGTEIAKVYEQHIDAKVFVGGSLRNNAFISGSNIKPSNKSNKSIIYVSQLPSAPALPNDVIAYLQDQPITYSEFYAAEKIVVDILHNYCIANNLEFTICGKQSSQCEIEQEFFGEVATSGRNSPLDSYSTLDAAHIVVTLDSTLGYEFHARGKRVLFIGGRFMHHQNESVRHMASVTFGFPAKLPQEGPYWLSDLSEGKIIERLNFLSQATDSEVRALNIEFKDRFMTFDPDNVRLIQFFSSIGMPVRVLP</sequence>
<reference evidence="1" key="1">
    <citation type="submission" date="2020-05" db="EMBL/GenBank/DDBJ databases">
        <authorList>
            <person name="Chiriac C."/>
            <person name="Salcher M."/>
            <person name="Ghai R."/>
            <person name="Kavagutti S V."/>
        </authorList>
    </citation>
    <scope>NUCLEOTIDE SEQUENCE</scope>
</reference>
<gene>
    <name evidence="1" type="ORF">UFOPK4000_00214</name>
</gene>